<dbReference type="InterPro" id="IPR001647">
    <property type="entry name" value="HTH_TetR"/>
</dbReference>
<dbReference type="Gene3D" id="1.10.357.10">
    <property type="entry name" value="Tetracycline Repressor, domain 2"/>
    <property type="match status" value="1"/>
</dbReference>
<dbReference type="Proteomes" id="UP001220962">
    <property type="component" value="Chromosome"/>
</dbReference>
<sequence>MTDTHDSIDRRIVKSKQALKDALIQLMKKKEFKEISITDLVQVANLNRGTFYKHYQYKEDILEEVLDDVISDLIESYRDPYMHVEVLDISKLTSAAVKVFDHVYKFADFYILIVKSDKLSGFQNRICNVLKDLSLESISEHGPHTKINPDIQASYIAYAIFGIIIEWINGGLTFSPEYMSEQLLEIVSQNKE</sequence>
<protein>
    <submittedName>
        <fullName evidence="4">TetR/AcrR family transcriptional regulator C-terminal domain-containing protein</fullName>
    </submittedName>
</protein>
<dbReference type="GO" id="GO:0003677">
    <property type="term" value="F:DNA binding"/>
    <property type="evidence" value="ECO:0007669"/>
    <property type="project" value="UniProtKB-UniRule"/>
</dbReference>
<evidence type="ECO:0000256" key="2">
    <source>
        <dbReference type="PROSITE-ProRule" id="PRU00335"/>
    </source>
</evidence>
<keyword evidence="1 2" id="KW-0238">DNA-binding</keyword>
<dbReference type="Pfam" id="PF00440">
    <property type="entry name" value="TetR_N"/>
    <property type="match status" value="1"/>
</dbReference>
<dbReference type="PANTHER" id="PTHR43479:SF7">
    <property type="entry name" value="TETR-FAMILY TRANSCRIPTIONAL REGULATOR"/>
    <property type="match status" value="1"/>
</dbReference>
<dbReference type="EMBL" id="CP118101">
    <property type="protein sequence ID" value="WDH80813.1"/>
    <property type="molecule type" value="Genomic_DNA"/>
</dbReference>
<dbReference type="PANTHER" id="PTHR43479">
    <property type="entry name" value="ACREF/ENVCD OPERON REPRESSOR-RELATED"/>
    <property type="match status" value="1"/>
</dbReference>
<dbReference type="PROSITE" id="PS50977">
    <property type="entry name" value="HTH_TETR_2"/>
    <property type="match status" value="1"/>
</dbReference>
<evidence type="ECO:0000256" key="1">
    <source>
        <dbReference type="ARBA" id="ARBA00023125"/>
    </source>
</evidence>
<reference evidence="4 7" key="1">
    <citation type="submission" date="2023-02" db="EMBL/GenBank/DDBJ databases">
        <title>Pathogen: clinical or host-associated sample.</title>
        <authorList>
            <person name="Hergert J."/>
            <person name="Casey R."/>
            <person name="Wagner J."/>
            <person name="Young E.L."/>
            <person name="Oakeson K.F."/>
        </authorList>
    </citation>
    <scope>NUCLEOTIDE SEQUENCE</scope>
    <source>
        <strain evidence="5 7">2022CK-00829</strain>
        <strain evidence="4">2022CK-00830</strain>
    </source>
</reference>
<evidence type="ECO:0000313" key="7">
    <source>
        <dbReference type="Proteomes" id="UP001221519"/>
    </source>
</evidence>
<dbReference type="Pfam" id="PF14278">
    <property type="entry name" value="TetR_C_8"/>
    <property type="match status" value="1"/>
</dbReference>
<dbReference type="SUPFAM" id="SSF46689">
    <property type="entry name" value="Homeodomain-like"/>
    <property type="match status" value="1"/>
</dbReference>
<dbReference type="EMBL" id="CP118108">
    <property type="protein sequence ID" value="WDI00508.1"/>
    <property type="molecule type" value="Genomic_DNA"/>
</dbReference>
<dbReference type="RefSeq" id="WP_205052992.1">
    <property type="nucleotide sequence ID" value="NZ_CP118101.1"/>
</dbReference>
<evidence type="ECO:0000313" key="6">
    <source>
        <dbReference type="Proteomes" id="UP001220962"/>
    </source>
</evidence>
<evidence type="ECO:0000259" key="3">
    <source>
        <dbReference type="PROSITE" id="PS50977"/>
    </source>
</evidence>
<feature type="DNA-binding region" description="H-T-H motif" evidence="2">
    <location>
        <begin position="36"/>
        <end position="55"/>
    </location>
</feature>
<name>A0AAX3MUT4_9BACL</name>
<evidence type="ECO:0000313" key="4">
    <source>
        <dbReference type="EMBL" id="WDH80813.1"/>
    </source>
</evidence>
<proteinExistence type="predicted"/>
<accession>A0AAX3MUT4</accession>
<feature type="domain" description="HTH tetR-type" evidence="3">
    <location>
        <begin position="13"/>
        <end position="73"/>
    </location>
</feature>
<dbReference type="InterPro" id="IPR039532">
    <property type="entry name" value="TetR_C_Firmicutes"/>
</dbReference>
<dbReference type="Proteomes" id="UP001221519">
    <property type="component" value="Chromosome"/>
</dbReference>
<gene>
    <name evidence="4" type="ORF">PUW23_14805</name>
    <name evidence="5" type="ORF">PUW25_14545</name>
</gene>
<dbReference type="InterPro" id="IPR050624">
    <property type="entry name" value="HTH-type_Tx_Regulator"/>
</dbReference>
<evidence type="ECO:0000313" key="5">
    <source>
        <dbReference type="EMBL" id="WDI00508.1"/>
    </source>
</evidence>
<keyword evidence="7" id="KW-1185">Reference proteome</keyword>
<organism evidence="4 6">
    <name type="scientific">Paenibacillus urinalis</name>
    <dbReference type="NCBI Taxonomy" id="521520"/>
    <lineage>
        <taxon>Bacteria</taxon>
        <taxon>Bacillati</taxon>
        <taxon>Bacillota</taxon>
        <taxon>Bacilli</taxon>
        <taxon>Bacillales</taxon>
        <taxon>Paenibacillaceae</taxon>
        <taxon>Paenibacillus</taxon>
    </lineage>
</organism>
<dbReference type="AlphaFoldDB" id="A0AAX3MUT4"/>
<dbReference type="InterPro" id="IPR009057">
    <property type="entry name" value="Homeodomain-like_sf"/>
</dbReference>